<keyword evidence="13" id="KW-1133">Transmembrane helix</keyword>
<evidence type="ECO:0000256" key="13">
    <source>
        <dbReference type="SAM" id="Phobius"/>
    </source>
</evidence>
<dbReference type="Pfam" id="PF00067">
    <property type="entry name" value="p450"/>
    <property type="match status" value="1"/>
</dbReference>
<comment type="caution">
    <text evidence="14">The sequence shown here is derived from an EMBL/GenBank/DDBJ whole genome shotgun (WGS) entry which is preliminary data.</text>
</comment>
<dbReference type="EMBL" id="VYZN01000027">
    <property type="protein sequence ID" value="KAE9534893.1"/>
    <property type="molecule type" value="Genomic_DNA"/>
</dbReference>
<evidence type="ECO:0000256" key="5">
    <source>
        <dbReference type="ARBA" id="ARBA00022617"/>
    </source>
</evidence>
<evidence type="ECO:0000256" key="11">
    <source>
        <dbReference type="ARBA" id="ARBA00023033"/>
    </source>
</evidence>
<keyword evidence="9" id="KW-0560">Oxidoreductase</keyword>
<name>A0A6G0TMD3_APHGL</name>
<dbReference type="GO" id="GO:0005506">
    <property type="term" value="F:iron ion binding"/>
    <property type="evidence" value="ECO:0007669"/>
    <property type="project" value="InterPro"/>
</dbReference>
<comment type="cofactor">
    <cofactor evidence="1">
        <name>heme</name>
        <dbReference type="ChEBI" id="CHEBI:30413"/>
    </cofactor>
</comment>
<dbReference type="CDD" id="cd11056">
    <property type="entry name" value="CYP6-like"/>
    <property type="match status" value="1"/>
</dbReference>
<comment type="similarity">
    <text evidence="4">Belongs to the cytochrome P450 family.</text>
</comment>
<keyword evidence="13" id="KW-0812">Transmembrane</keyword>
<dbReference type="GO" id="GO:0005789">
    <property type="term" value="C:endoplasmic reticulum membrane"/>
    <property type="evidence" value="ECO:0007669"/>
    <property type="project" value="UniProtKB-SubCell"/>
</dbReference>
<dbReference type="SUPFAM" id="SSF48264">
    <property type="entry name" value="Cytochrome P450"/>
    <property type="match status" value="1"/>
</dbReference>
<evidence type="ECO:0000256" key="9">
    <source>
        <dbReference type="ARBA" id="ARBA00023002"/>
    </source>
</evidence>
<proteinExistence type="inferred from homology"/>
<protein>
    <recommendedName>
        <fullName evidence="16">Cytochrome P450</fullName>
    </recommendedName>
</protein>
<evidence type="ECO:0000256" key="12">
    <source>
        <dbReference type="ARBA" id="ARBA00023136"/>
    </source>
</evidence>
<dbReference type="OrthoDB" id="2789670at2759"/>
<dbReference type="PANTHER" id="PTHR24292:SF104">
    <property type="entry name" value="CYTOCHROME P450 308A1-RELATED"/>
    <property type="match status" value="1"/>
</dbReference>
<dbReference type="InterPro" id="IPR050476">
    <property type="entry name" value="Insect_CytP450_Detox"/>
</dbReference>
<keyword evidence="11" id="KW-0503">Monooxygenase</keyword>
<dbReference type="GO" id="GO:0020037">
    <property type="term" value="F:heme binding"/>
    <property type="evidence" value="ECO:0007669"/>
    <property type="project" value="InterPro"/>
</dbReference>
<evidence type="ECO:0000256" key="3">
    <source>
        <dbReference type="ARBA" id="ARBA00004406"/>
    </source>
</evidence>
<evidence type="ECO:0008006" key="16">
    <source>
        <dbReference type="Google" id="ProtNLM"/>
    </source>
</evidence>
<dbReference type="InterPro" id="IPR001128">
    <property type="entry name" value="Cyt_P450"/>
</dbReference>
<evidence type="ECO:0000256" key="1">
    <source>
        <dbReference type="ARBA" id="ARBA00001971"/>
    </source>
</evidence>
<evidence type="ECO:0000256" key="10">
    <source>
        <dbReference type="ARBA" id="ARBA00023004"/>
    </source>
</evidence>
<dbReference type="Proteomes" id="UP000475862">
    <property type="component" value="Unassembled WGS sequence"/>
</dbReference>
<dbReference type="GO" id="GO:0004497">
    <property type="term" value="F:monooxygenase activity"/>
    <property type="evidence" value="ECO:0007669"/>
    <property type="project" value="UniProtKB-KW"/>
</dbReference>
<comment type="subcellular location">
    <subcellularLocation>
        <location evidence="3">Endoplasmic reticulum membrane</location>
        <topology evidence="3">Peripheral membrane protein</topology>
    </subcellularLocation>
    <subcellularLocation>
        <location evidence="2">Microsome membrane</location>
        <topology evidence="2">Peripheral membrane protein</topology>
    </subcellularLocation>
</comment>
<reference evidence="14 15" key="1">
    <citation type="submission" date="2019-08" db="EMBL/GenBank/DDBJ databases">
        <title>The genome of the soybean aphid Biotype 1, its phylome, world population structure and adaptation to the North American continent.</title>
        <authorList>
            <person name="Giordano R."/>
            <person name="Donthu R.K."/>
            <person name="Hernandez A.G."/>
            <person name="Wright C.L."/>
            <person name="Zimin A.V."/>
        </authorList>
    </citation>
    <scope>NUCLEOTIDE SEQUENCE [LARGE SCALE GENOMIC DNA]</scope>
    <source>
        <tissue evidence="14">Whole aphids</tissue>
    </source>
</reference>
<keyword evidence="6" id="KW-0479">Metal-binding</keyword>
<sequence>MYTSHIAGWWIYISTLCLVIAVTVVYYFCVSTFKKWEKLIYILYIKPIPFFGNILNQALGKSHALEFYNKFYYEFTGHRYGGLFQMRTPYLMIRDPELINDVLIKDFLSFFDRAAYSDFVVNPLSNNLLFMNNSQWRVMRNKLSSAFTPRKLKLISKRKQQRNINKRFYWKYSTDIIGTCIFGLKLNYMCDDDSKFRKYGKFMFTPSLKTLFRQLCLMINPTILNVVRLKYFPTKVTDFFHMALKETITCREENKIIRNDFVQVFWNLDTNLPDHVKIKANDFGMFTAGFETVAAIISYCLYELALNKCIQDRVRQEFELKLSQNDGKINNASSLLDMKHCVCILQLLLYSEKLHKHQVPNDSLIIENGQKIIIPIYALHYDNKYYPDPKKFIPERFSAEENAKRSTGVYLPFGDGPQMKHFAEIEMKLAIVEMLTKFEIFTCEKTGIPLKYSNNIFILVPKHGIWLKFKKNN</sequence>
<keyword evidence="10" id="KW-0408">Iron</keyword>
<feature type="transmembrane region" description="Helical" evidence="13">
    <location>
        <begin position="168"/>
        <end position="188"/>
    </location>
</feature>
<dbReference type="PANTHER" id="PTHR24292">
    <property type="entry name" value="CYTOCHROME P450"/>
    <property type="match status" value="1"/>
</dbReference>
<dbReference type="GO" id="GO:0016705">
    <property type="term" value="F:oxidoreductase activity, acting on paired donors, with incorporation or reduction of molecular oxygen"/>
    <property type="evidence" value="ECO:0007669"/>
    <property type="project" value="InterPro"/>
</dbReference>
<organism evidence="14 15">
    <name type="scientific">Aphis glycines</name>
    <name type="common">Soybean aphid</name>
    <dbReference type="NCBI Taxonomy" id="307491"/>
    <lineage>
        <taxon>Eukaryota</taxon>
        <taxon>Metazoa</taxon>
        <taxon>Ecdysozoa</taxon>
        <taxon>Arthropoda</taxon>
        <taxon>Hexapoda</taxon>
        <taxon>Insecta</taxon>
        <taxon>Pterygota</taxon>
        <taxon>Neoptera</taxon>
        <taxon>Paraneoptera</taxon>
        <taxon>Hemiptera</taxon>
        <taxon>Sternorrhyncha</taxon>
        <taxon>Aphidomorpha</taxon>
        <taxon>Aphidoidea</taxon>
        <taxon>Aphididae</taxon>
        <taxon>Aphidini</taxon>
        <taxon>Aphis</taxon>
        <taxon>Aphis</taxon>
    </lineage>
</organism>
<keyword evidence="5" id="KW-0349">Heme</keyword>
<evidence type="ECO:0000256" key="8">
    <source>
        <dbReference type="ARBA" id="ARBA00022848"/>
    </source>
</evidence>
<accession>A0A6G0TMD3</accession>
<evidence type="ECO:0000256" key="6">
    <source>
        <dbReference type="ARBA" id="ARBA00022723"/>
    </source>
</evidence>
<evidence type="ECO:0000313" key="15">
    <source>
        <dbReference type="Proteomes" id="UP000475862"/>
    </source>
</evidence>
<evidence type="ECO:0000256" key="2">
    <source>
        <dbReference type="ARBA" id="ARBA00004174"/>
    </source>
</evidence>
<dbReference type="InterPro" id="IPR036396">
    <property type="entry name" value="Cyt_P450_sf"/>
</dbReference>
<evidence type="ECO:0000313" key="14">
    <source>
        <dbReference type="EMBL" id="KAE9534893.1"/>
    </source>
</evidence>
<keyword evidence="15" id="KW-1185">Reference proteome</keyword>
<evidence type="ECO:0000256" key="4">
    <source>
        <dbReference type="ARBA" id="ARBA00010617"/>
    </source>
</evidence>
<evidence type="ECO:0000256" key="7">
    <source>
        <dbReference type="ARBA" id="ARBA00022824"/>
    </source>
</evidence>
<gene>
    <name evidence="14" type="ORF">AGLY_008185</name>
</gene>
<keyword evidence="8" id="KW-0492">Microsome</keyword>
<keyword evidence="7" id="KW-0256">Endoplasmic reticulum</keyword>
<dbReference type="AlphaFoldDB" id="A0A6G0TMD3"/>
<feature type="transmembrane region" description="Helical" evidence="13">
    <location>
        <begin position="6"/>
        <end position="29"/>
    </location>
</feature>
<keyword evidence="12 13" id="KW-0472">Membrane</keyword>
<dbReference type="Gene3D" id="1.10.630.10">
    <property type="entry name" value="Cytochrome P450"/>
    <property type="match status" value="1"/>
</dbReference>